<dbReference type="InterPro" id="IPR050426">
    <property type="entry name" value="Glycosyltransferase_28"/>
</dbReference>
<dbReference type="GO" id="GO:0016301">
    <property type="term" value="F:kinase activity"/>
    <property type="evidence" value="ECO:0007669"/>
    <property type="project" value="UniProtKB-KW"/>
</dbReference>
<feature type="domain" description="Erythromycin biosynthesis protein CIII-like C-terminal" evidence="7">
    <location>
        <begin position="356"/>
        <end position="460"/>
    </location>
</feature>
<dbReference type="PANTHER" id="PTHR48050">
    <property type="entry name" value="STEROL 3-BETA-GLUCOSYLTRANSFERASE"/>
    <property type="match status" value="1"/>
</dbReference>
<keyword evidence="9" id="KW-1185">Reference proteome</keyword>
<keyword evidence="4" id="KW-0067">ATP-binding</keyword>
<accession>A0A4R8QSF3</accession>
<gene>
    <name evidence="8" type="primary">UGT80B1-7</name>
    <name evidence="8" type="ORF">CTRI78_v009454</name>
</gene>
<dbReference type="CDD" id="cd03784">
    <property type="entry name" value="GT1_Gtf-like"/>
    <property type="match status" value="1"/>
</dbReference>
<dbReference type="InterPro" id="IPR010610">
    <property type="entry name" value="EryCIII-like_C"/>
</dbReference>
<protein>
    <submittedName>
        <fullName evidence="8">Sterol 3-beta-glucosyltransferase UGT80B1</fullName>
    </submittedName>
</protein>
<dbReference type="InterPro" id="IPR002213">
    <property type="entry name" value="UDP_glucos_trans"/>
</dbReference>
<keyword evidence="5" id="KW-1133">Transmembrane helix</keyword>
<dbReference type="GO" id="GO:0016774">
    <property type="term" value="F:phosphotransferase activity, carboxyl group as acceptor"/>
    <property type="evidence" value="ECO:0007669"/>
    <property type="project" value="InterPro"/>
</dbReference>
<name>A0A4R8QSF3_COLTR</name>
<dbReference type="GO" id="GO:0016906">
    <property type="term" value="F:sterol 3-beta-glucosyltransferase activity"/>
    <property type="evidence" value="ECO:0007669"/>
    <property type="project" value="UniProtKB-ARBA"/>
</dbReference>
<dbReference type="PANTHER" id="PTHR48050:SF13">
    <property type="entry name" value="STEROL 3-BETA-GLUCOSYLTRANSFERASE UGT80A2"/>
    <property type="match status" value="1"/>
</dbReference>
<feature type="domain" description="Glycosyltransferase family 28 N-terminal" evidence="6">
    <location>
        <begin position="30"/>
        <end position="95"/>
    </location>
</feature>
<dbReference type="GO" id="GO:0005975">
    <property type="term" value="P:carbohydrate metabolic process"/>
    <property type="evidence" value="ECO:0007669"/>
    <property type="project" value="InterPro"/>
</dbReference>
<evidence type="ECO:0000256" key="5">
    <source>
        <dbReference type="SAM" id="Phobius"/>
    </source>
</evidence>
<keyword evidence="5" id="KW-0812">Transmembrane</keyword>
<evidence type="ECO:0000256" key="4">
    <source>
        <dbReference type="ARBA" id="ARBA00022840"/>
    </source>
</evidence>
<dbReference type="GO" id="GO:0005524">
    <property type="term" value="F:ATP binding"/>
    <property type="evidence" value="ECO:0007669"/>
    <property type="project" value="UniProtKB-KW"/>
</dbReference>
<dbReference type="Pfam" id="PF03033">
    <property type="entry name" value="Glyco_transf_28"/>
    <property type="match status" value="1"/>
</dbReference>
<evidence type="ECO:0000313" key="8">
    <source>
        <dbReference type="EMBL" id="TDZ44661.1"/>
    </source>
</evidence>
<evidence type="ECO:0000256" key="2">
    <source>
        <dbReference type="ARBA" id="ARBA00022741"/>
    </source>
</evidence>
<feature type="transmembrane region" description="Helical" evidence="5">
    <location>
        <begin position="608"/>
        <end position="630"/>
    </location>
</feature>
<sequence length="728" mass="79978">MATKQPLESSSHANGDVDLAGSLQSLRLNIVIMFMGSRGDLQPALAVAKILQRRFGHRVRIACHPPYRAAVEAAGIGFYGIGGCDIKAMMERRLLPSVEVRKVVPVIKDEFIEMGERWWGACVGDAAGLDDEPKGLKGRDVGLGEDGDGFVADCILSTMHVYNQTSAAARLGVPLHLFGMNPRIYSKELPHSQAGWAVGGGQWKNVLSWCFQDLLFNETMKSVINNTRINMGLEEMSPLWWISQYNRLNVPCTYLWSPRLLPKPSDWADNVRVSGFVFDEVPEDYSPPADLVAFLEAEPTPPVYIGFGSMSFVRAQETFEMIFEAVRQVGVRAVVCKGWSNLVKEAILDRKDLLVIDDAPHAWLFPRVRAVVCHGGSGTTAMALRCGKPTLVVPVAGDQPFWSSRIHEVGCGPEATFGITGITTEGFKGRLEELLRPMYQEAAERFAAGVGAERAGEEVCAEDVMGSLRVYERARCDVFGGRPAVWKLAGGIRLSAVAAWVLVQGGRVRREELRPAEVVKWPDLVSPGDPVTGLLLGVSNAIGRVIGDGKNGNLGKMLLQVLRAPFAILAAVLFGVFNLLDTLIYRLGSPFTPKLFASNPRLYSYPQMFGFLLTQPLVELGSVVAQPLALARRERGTLRVTLEVLLAAIRTLLALLNVLPGIFGITLRHVDIFLARMLGERPRIDVVAVARLRQGRIEAEELDVSRAEEGSSFRDEIVRTWDAKRKKV</sequence>
<reference evidence="8 9" key="1">
    <citation type="submission" date="2018-12" db="EMBL/GenBank/DDBJ databases">
        <title>Genome sequence and assembly of Colletotrichum trifolii.</title>
        <authorList>
            <person name="Gan P."/>
            <person name="Shirasu K."/>
        </authorList>
    </citation>
    <scope>NUCLEOTIDE SEQUENCE [LARGE SCALE GENOMIC DNA]</scope>
    <source>
        <strain evidence="8 9">543-2</strain>
    </source>
</reference>
<evidence type="ECO:0000256" key="1">
    <source>
        <dbReference type="ARBA" id="ARBA00022679"/>
    </source>
</evidence>
<keyword evidence="1 8" id="KW-0808">Transferase</keyword>
<dbReference type="SUPFAM" id="SSF53756">
    <property type="entry name" value="UDP-Glycosyltransferase/glycogen phosphorylase"/>
    <property type="match status" value="1"/>
</dbReference>
<evidence type="ECO:0000259" key="7">
    <source>
        <dbReference type="Pfam" id="PF06722"/>
    </source>
</evidence>
<dbReference type="InterPro" id="IPR023865">
    <property type="entry name" value="Aliphatic_acid_kinase_CS"/>
</dbReference>
<keyword evidence="5" id="KW-0472">Membrane</keyword>
<feature type="transmembrane region" description="Helical" evidence="5">
    <location>
        <begin position="566"/>
        <end position="588"/>
    </location>
</feature>
<dbReference type="Proteomes" id="UP000295703">
    <property type="component" value="Unassembled WGS sequence"/>
</dbReference>
<keyword evidence="2" id="KW-0547">Nucleotide-binding</keyword>
<evidence type="ECO:0000256" key="3">
    <source>
        <dbReference type="ARBA" id="ARBA00022777"/>
    </source>
</evidence>
<dbReference type="FunFam" id="3.40.50.2000:FF:000009">
    <property type="entry name" value="Sterol 3-beta-glucosyltransferase UGT80A2"/>
    <property type="match status" value="1"/>
</dbReference>
<dbReference type="PROSITE" id="PS01076">
    <property type="entry name" value="ACETATE_KINASE_2"/>
    <property type="match status" value="1"/>
</dbReference>
<organism evidence="8 9">
    <name type="scientific">Colletotrichum trifolii</name>
    <dbReference type="NCBI Taxonomy" id="5466"/>
    <lineage>
        <taxon>Eukaryota</taxon>
        <taxon>Fungi</taxon>
        <taxon>Dikarya</taxon>
        <taxon>Ascomycota</taxon>
        <taxon>Pezizomycotina</taxon>
        <taxon>Sordariomycetes</taxon>
        <taxon>Hypocreomycetidae</taxon>
        <taxon>Glomerellales</taxon>
        <taxon>Glomerellaceae</taxon>
        <taxon>Colletotrichum</taxon>
        <taxon>Colletotrichum orbiculare species complex</taxon>
    </lineage>
</organism>
<keyword evidence="3" id="KW-0418">Kinase</keyword>
<dbReference type="EMBL" id="RYZW01000130">
    <property type="protein sequence ID" value="TDZ44661.1"/>
    <property type="molecule type" value="Genomic_DNA"/>
</dbReference>
<evidence type="ECO:0000313" key="9">
    <source>
        <dbReference type="Proteomes" id="UP000295703"/>
    </source>
</evidence>
<dbReference type="AlphaFoldDB" id="A0A4R8QSF3"/>
<evidence type="ECO:0000259" key="6">
    <source>
        <dbReference type="Pfam" id="PF03033"/>
    </source>
</evidence>
<comment type="caution">
    <text evidence="8">The sequence shown here is derived from an EMBL/GenBank/DDBJ whole genome shotgun (WGS) entry which is preliminary data.</text>
</comment>
<dbReference type="Pfam" id="PF06722">
    <property type="entry name" value="EryCIII-like_C"/>
    <property type="match status" value="1"/>
</dbReference>
<proteinExistence type="predicted"/>
<dbReference type="Gene3D" id="3.40.50.2000">
    <property type="entry name" value="Glycogen Phosphorylase B"/>
    <property type="match status" value="2"/>
</dbReference>
<dbReference type="InterPro" id="IPR004276">
    <property type="entry name" value="GlycoTrans_28_N"/>
</dbReference>
<feature type="transmembrane region" description="Helical" evidence="5">
    <location>
        <begin position="642"/>
        <end position="667"/>
    </location>
</feature>